<reference evidence="2 3" key="1">
    <citation type="submission" date="2014-06" db="EMBL/GenBank/DDBJ databases">
        <title>The draft genome sequence of Idiomarina salinarum ISL-52.</title>
        <authorList>
            <person name="Du J."/>
            <person name="Shao Z."/>
        </authorList>
    </citation>
    <scope>NUCLEOTIDE SEQUENCE [LARGE SCALE GENOMIC DNA]</scope>
    <source>
        <strain evidence="2 3">ISL-52</strain>
    </source>
</reference>
<keyword evidence="1" id="KW-1133">Transmembrane helix</keyword>
<gene>
    <name evidence="2" type="ORF">IDSA_06990</name>
</gene>
<dbReference type="InterPro" id="IPR008023">
    <property type="entry name" value="DUF748"/>
</dbReference>
<name>A0A094IYE9_9GAMM</name>
<keyword evidence="1" id="KW-0472">Membrane</keyword>
<proteinExistence type="predicted"/>
<dbReference type="PANTHER" id="PTHR30441:SF8">
    <property type="entry name" value="DUF748 DOMAIN-CONTAINING PROTEIN"/>
    <property type="match status" value="1"/>
</dbReference>
<dbReference type="EMBL" id="JPER01000003">
    <property type="protein sequence ID" value="KFZ30824.1"/>
    <property type="molecule type" value="Genomic_DNA"/>
</dbReference>
<evidence type="ECO:0000313" key="2">
    <source>
        <dbReference type="EMBL" id="KFZ30824.1"/>
    </source>
</evidence>
<dbReference type="Proteomes" id="UP000054363">
    <property type="component" value="Unassembled WGS sequence"/>
</dbReference>
<protein>
    <submittedName>
        <fullName evidence="2">Membrane protein</fullName>
    </submittedName>
</protein>
<dbReference type="GO" id="GO:0090313">
    <property type="term" value="P:regulation of protein targeting to membrane"/>
    <property type="evidence" value="ECO:0007669"/>
    <property type="project" value="TreeGrafter"/>
</dbReference>
<dbReference type="InterPro" id="IPR052894">
    <property type="entry name" value="AsmA-related"/>
</dbReference>
<dbReference type="eggNOG" id="COG2911">
    <property type="taxonomic scope" value="Bacteria"/>
</dbReference>
<dbReference type="STRING" id="435908.IDSA_06990"/>
<accession>A0A094IYE9</accession>
<keyword evidence="3" id="KW-1185">Reference proteome</keyword>
<dbReference type="RefSeq" id="WP_034775345.1">
    <property type="nucleotide sequence ID" value="NZ_JPER01000003.1"/>
</dbReference>
<evidence type="ECO:0000256" key="1">
    <source>
        <dbReference type="SAM" id="Phobius"/>
    </source>
</evidence>
<dbReference type="GO" id="GO:0005886">
    <property type="term" value="C:plasma membrane"/>
    <property type="evidence" value="ECO:0007669"/>
    <property type="project" value="TreeGrafter"/>
</dbReference>
<dbReference type="AlphaFoldDB" id="A0A094IYE9"/>
<sequence length="774" mass="85105">MDSGSTPRFGSYLQTKWASPRRIRFWLLVLVVVYSLLGFFALPWIIQSVAESTAKEDFGRELRIESVQTNPFTLNLRINGLELDDVDNKKLLGWEQLFADLTWSSITNTAWTFETIRLTRPVVQEERFASGGTRFSRLAAEFGTDAEPTPKEPLPDLRINELQVENGILGFADNLQTPGGDKATQVSLALQDLALSVKDFTLQKDQRFPVQAQGQLAGGGKLSLDGELQLLPTFVLDTSASISELALKQADPYLRLFANAQLNSGTLTLNGQIHTDAQQPFAFQGSGGIHSLNITEGTNDESLIGWQSLETTQLELSLKDKQIETDPIIVKGLSGRVVIHENRTTNFGQVVINRPANEEDKSEATPFTIRIERIELSDSGLQFTDNSLPLPFSTRIHSLGGEISTLSSISAEPAEVKLEGEVAEYGLLQVDGAIHAWDPLRETNVHLRFRNLKVPEYSPYTVNFAGRKIAGGTMDLDLDYSIDENQLDGKNQLLLHDLKLGEKVASTGAMDLPLELAIGLLQDSNGVIDLTVPISGNVGNPQFDFSKIIKQAVGNAITSVVTAPFSFLANLLGVDSEELSQIEFGAGRTDLLPPQQQRIANLREALNQRPQLVLEFAGPFSRSFDGPVLQEEKAVQALQQRLEEAGREASEPSLTAEANQDMVETMFRSHYPESGLEVLRDYFTELPDEAGEEAQFDALAYRNYLAKEIIAAQSVSEAELKAIGNARAEAAREALFKPDDETGIAAERVRILPPQQVDSVEGKRIVMEAEVSAD</sequence>
<organism evidence="2 3">
    <name type="scientific">Pseudidiomarina salinarum</name>
    <dbReference type="NCBI Taxonomy" id="435908"/>
    <lineage>
        <taxon>Bacteria</taxon>
        <taxon>Pseudomonadati</taxon>
        <taxon>Pseudomonadota</taxon>
        <taxon>Gammaproteobacteria</taxon>
        <taxon>Alteromonadales</taxon>
        <taxon>Idiomarinaceae</taxon>
        <taxon>Pseudidiomarina</taxon>
    </lineage>
</organism>
<keyword evidence="1" id="KW-0812">Transmembrane</keyword>
<evidence type="ECO:0000313" key="3">
    <source>
        <dbReference type="Proteomes" id="UP000054363"/>
    </source>
</evidence>
<dbReference type="OrthoDB" id="9757969at2"/>
<dbReference type="Pfam" id="PF05359">
    <property type="entry name" value="DUF748"/>
    <property type="match status" value="2"/>
</dbReference>
<feature type="transmembrane region" description="Helical" evidence="1">
    <location>
        <begin position="25"/>
        <end position="46"/>
    </location>
</feature>
<comment type="caution">
    <text evidence="2">The sequence shown here is derived from an EMBL/GenBank/DDBJ whole genome shotgun (WGS) entry which is preliminary data.</text>
</comment>
<dbReference type="PANTHER" id="PTHR30441">
    <property type="entry name" value="DUF748 DOMAIN-CONTAINING PROTEIN"/>
    <property type="match status" value="1"/>
</dbReference>